<dbReference type="PANTHER" id="PTHR35145">
    <property type="entry name" value="CYTOPLASMIC PROTEIN-RELATED"/>
    <property type="match status" value="1"/>
</dbReference>
<sequence>MHIPQMMKSSKIEVNAMNHEQIMAYGLRKPGTSVRYPFDPAMPVLYVGDKIFALLGSYQGYPSVNLKCDPDSAWLTREQYPNVVFGGYHMNKRHWNTVLLNGSVPWEELRDFVDESYQLVIANLPKRVREQLAVQ</sequence>
<accession>A0ABN7TIZ5</accession>
<dbReference type="EMBL" id="CAJVCE010000005">
    <property type="protein sequence ID" value="CAG7635099.1"/>
    <property type="molecule type" value="Genomic_DNA"/>
</dbReference>
<evidence type="ECO:0000313" key="2">
    <source>
        <dbReference type="Proteomes" id="UP000730618"/>
    </source>
</evidence>
<comment type="caution">
    <text evidence="1">The sequence shown here is derived from an EMBL/GenBank/DDBJ whole genome shotgun (WGS) entry which is preliminary data.</text>
</comment>
<keyword evidence="2" id="KW-1185">Reference proteome</keyword>
<evidence type="ECO:0000313" key="1">
    <source>
        <dbReference type="EMBL" id="CAG7635099.1"/>
    </source>
</evidence>
<organism evidence="1 2">
    <name type="scientific">Paenibacillus allorhizosphaerae</name>
    <dbReference type="NCBI Taxonomy" id="2849866"/>
    <lineage>
        <taxon>Bacteria</taxon>
        <taxon>Bacillati</taxon>
        <taxon>Bacillota</taxon>
        <taxon>Bacilli</taxon>
        <taxon>Bacillales</taxon>
        <taxon>Paenibacillaceae</taxon>
        <taxon>Paenibacillus</taxon>
    </lineage>
</organism>
<dbReference type="InterPro" id="IPR007351">
    <property type="entry name" value="YjbR"/>
</dbReference>
<evidence type="ECO:0008006" key="3">
    <source>
        <dbReference type="Google" id="ProtNLM"/>
    </source>
</evidence>
<dbReference type="Proteomes" id="UP000730618">
    <property type="component" value="Unassembled WGS sequence"/>
</dbReference>
<proteinExistence type="predicted"/>
<name>A0ABN7TIZ5_9BACL</name>
<dbReference type="InterPro" id="IPR058532">
    <property type="entry name" value="YjbR/MT2646/Rv2570-like"/>
</dbReference>
<protein>
    <recommendedName>
        <fullName evidence="3">MmcQ/YjbR family DNA-binding protein</fullName>
    </recommendedName>
</protein>
<gene>
    <name evidence="1" type="primary">yjbR</name>
    <name evidence="1" type="ORF">PAECIP111802_02098</name>
</gene>
<reference evidence="1 2" key="1">
    <citation type="submission" date="2021-06" db="EMBL/GenBank/DDBJ databases">
        <authorList>
            <person name="Criscuolo A."/>
        </authorList>
    </citation>
    <scope>NUCLEOTIDE SEQUENCE [LARGE SCALE GENOMIC DNA]</scope>
    <source>
        <strain evidence="2">CIP 111802</strain>
    </source>
</reference>
<dbReference type="Pfam" id="PF04237">
    <property type="entry name" value="YjbR"/>
    <property type="match status" value="1"/>
</dbReference>
<dbReference type="PANTHER" id="PTHR35145:SF1">
    <property type="entry name" value="CYTOPLASMIC PROTEIN"/>
    <property type="match status" value="1"/>
</dbReference>